<dbReference type="CDD" id="cd08367">
    <property type="entry name" value="P53"/>
    <property type="match status" value="1"/>
</dbReference>
<keyword evidence="6" id="KW-0805">Transcription regulation</keyword>
<comment type="subcellular location">
    <subcellularLocation>
        <location evidence="1">Nucleus</location>
    </subcellularLocation>
</comment>
<sequence>MSDQKLVDQNLNLFRLETPCHYMLHNCPECQTFNLVIFCFSYFNIQTSIIISRVIYLYEMDTIKFEKEEVIEVVNSEAETDTQSFSEESESYYQDFRQTGLQICTDDYPGQFNFDFFLDVTEMSKRHWMASIYSAALNKIYIDMNRVLPIQFQWRFDDIGLLGIKNLQIRALPIFANSEFQQLSIKRCPIHILQDKLCDRKKIEHILWCEQNDAIYEQNSISQRHSVVAIVRNFVPCSDFKTYNVLYKFMCKSSCSMSLNRRPVHVIFTLETLHGQVLGRKKIGVKVCSCPRRDMLKEEAIERKRITGVNTFNKRTSFIDDNEIPGKKLKANNENTENKIYELPSLPILGKQLYLSTLELLHGHFLGSAVREDHLIDSHPLISMLADLISQVKSENNNHNKAESENSLTQSN</sequence>
<dbReference type="InterPro" id="IPR012346">
    <property type="entry name" value="p53/RUNT-type_TF_DNA-bd_sf"/>
</dbReference>
<evidence type="ECO:0000259" key="13">
    <source>
        <dbReference type="Pfam" id="PF00870"/>
    </source>
</evidence>
<dbReference type="PANTHER" id="PTHR11447:SF16">
    <property type="entry name" value="P53 PROTEIN LONG FORM VARIANT 1"/>
    <property type="match status" value="1"/>
</dbReference>
<evidence type="ECO:0000256" key="6">
    <source>
        <dbReference type="ARBA" id="ARBA00023015"/>
    </source>
</evidence>
<comment type="cofactor">
    <cofactor evidence="11">
        <name>Zn(2+)</name>
        <dbReference type="ChEBI" id="CHEBI:29105"/>
    </cofactor>
    <text evidence="11">Binds 1 zinc ion per subunit.</text>
</comment>
<dbReference type="AlphaFoldDB" id="A0A6G0T570"/>
<dbReference type="SUPFAM" id="SSF49417">
    <property type="entry name" value="p53-like transcription factors"/>
    <property type="match status" value="1"/>
</dbReference>
<feature type="domain" description="p53 DNA-binding" evidence="13">
    <location>
        <begin position="104"/>
        <end position="300"/>
    </location>
</feature>
<accession>A0A6G0T570</accession>
<dbReference type="OrthoDB" id="5915660at2759"/>
<comment type="similarity">
    <text evidence="2">Belongs to the p53 family.</text>
</comment>
<dbReference type="Proteomes" id="UP000475862">
    <property type="component" value="Unassembled WGS sequence"/>
</dbReference>
<evidence type="ECO:0000256" key="8">
    <source>
        <dbReference type="ARBA" id="ARBA00023159"/>
    </source>
</evidence>
<dbReference type="GO" id="GO:0000978">
    <property type="term" value="F:RNA polymerase II cis-regulatory region sequence-specific DNA binding"/>
    <property type="evidence" value="ECO:0007669"/>
    <property type="project" value="TreeGrafter"/>
</dbReference>
<dbReference type="InterPro" id="IPR002117">
    <property type="entry name" value="p53_tumour_suppressor"/>
</dbReference>
<evidence type="ECO:0000313" key="15">
    <source>
        <dbReference type="Proteomes" id="UP000475862"/>
    </source>
</evidence>
<dbReference type="GO" id="GO:0006915">
    <property type="term" value="P:apoptotic process"/>
    <property type="evidence" value="ECO:0007669"/>
    <property type="project" value="UniProtKB-KW"/>
</dbReference>
<proteinExistence type="inferred from homology"/>
<keyword evidence="7" id="KW-0238">DNA-binding</keyword>
<dbReference type="InterPro" id="IPR008967">
    <property type="entry name" value="p53-like_TF_DNA-bd_sf"/>
</dbReference>
<evidence type="ECO:0000256" key="1">
    <source>
        <dbReference type="ARBA" id="ARBA00004123"/>
    </source>
</evidence>
<gene>
    <name evidence="14" type="ORF">AGLY_014005</name>
</gene>
<evidence type="ECO:0000256" key="4">
    <source>
        <dbReference type="ARBA" id="ARBA00022723"/>
    </source>
</evidence>
<keyword evidence="8" id="KW-0010">Activator</keyword>
<evidence type="ECO:0000256" key="2">
    <source>
        <dbReference type="ARBA" id="ARBA00006167"/>
    </source>
</evidence>
<evidence type="ECO:0000256" key="3">
    <source>
        <dbReference type="ARBA" id="ARBA00022703"/>
    </source>
</evidence>
<keyword evidence="15" id="KW-1185">Reference proteome</keyword>
<dbReference type="Pfam" id="PF00870">
    <property type="entry name" value="P53"/>
    <property type="match status" value="1"/>
</dbReference>
<evidence type="ECO:0000256" key="11">
    <source>
        <dbReference type="PIRSR" id="PIRSR602117-1"/>
    </source>
</evidence>
<evidence type="ECO:0000313" key="14">
    <source>
        <dbReference type="EMBL" id="KAE9525956.1"/>
    </source>
</evidence>
<dbReference type="Gene3D" id="2.60.40.720">
    <property type="match status" value="1"/>
</dbReference>
<feature type="binding site" evidence="11">
    <location>
        <position position="251"/>
    </location>
    <ligand>
        <name>Zn(2+)</name>
        <dbReference type="ChEBI" id="CHEBI:29105"/>
    </ligand>
</feature>
<protein>
    <recommendedName>
        <fullName evidence="13">p53 DNA-binding domain-containing protein</fullName>
    </recommendedName>
</protein>
<evidence type="ECO:0000256" key="12">
    <source>
        <dbReference type="PIRSR" id="PIRSR602117-3"/>
    </source>
</evidence>
<dbReference type="EMBL" id="VYZN01000057">
    <property type="protein sequence ID" value="KAE9525956.1"/>
    <property type="molecule type" value="Genomic_DNA"/>
</dbReference>
<dbReference type="GO" id="GO:0000981">
    <property type="term" value="F:DNA-binding transcription factor activity, RNA polymerase II-specific"/>
    <property type="evidence" value="ECO:0007669"/>
    <property type="project" value="TreeGrafter"/>
</dbReference>
<dbReference type="PRINTS" id="PR00386">
    <property type="entry name" value="P53SUPPRESSR"/>
</dbReference>
<name>A0A6G0T570_APHGL</name>
<dbReference type="GO" id="GO:0005634">
    <property type="term" value="C:nucleus"/>
    <property type="evidence" value="ECO:0007669"/>
    <property type="project" value="UniProtKB-SubCell"/>
</dbReference>
<reference evidence="14 15" key="1">
    <citation type="submission" date="2019-08" db="EMBL/GenBank/DDBJ databases">
        <title>The genome of the soybean aphid Biotype 1, its phylome, world population structure and adaptation to the North American continent.</title>
        <authorList>
            <person name="Giordano R."/>
            <person name="Donthu R.K."/>
            <person name="Hernandez A.G."/>
            <person name="Wright C.L."/>
            <person name="Zimin A.V."/>
        </authorList>
    </citation>
    <scope>NUCLEOTIDE SEQUENCE [LARGE SCALE GENOMIC DNA]</scope>
    <source>
        <tissue evidence="14">Whole aphids</tissue>
    </source>
</reference>
<evidence type="ECO:0000256" key="5">
    <source>
        <dbReference type="ARBA" id="ARBA00022833"/>
    </source>
</evidence>
<evidence type="ECO:0000256" key="9">
    <source>
        <dbReference type="ARBA" id="ARBA00023163"/>
    </source>
</evidence>
<keyword evidence="3" id="KW-0053">Apoptosis</keyword>
<keyword evidence="9" id="KW-0804">Transcription</keyword>
<feature type="binding site" evidence="11">
    <location>
        <position position="188"/>
    </location>
    <ligand>
        <name>Zn(2+)</name>
        <dbReference type="ChEBI" id="CHEBI:29105"/>
    </ligand>
</feature>
<keyword evidence="4 11" id="KW-0479">Metal-binding</keyword>
<evidence type="ECO:0000256" key="7">
    <source>
        <dbReference type="ARBA" id="ARBA00023125"/>
    </source>
</evidence>
<keyword evidence="5 11" id="KW-0862">Zinc</keyword>
<dbReference type="InterPro" id="IPR011615">
    <property type="entry name" value="p53_DNA-bd"/>
</dbReference>
<feature type="binding site" evidence="11">
    <location>
        <position position="255"/>
    </location>
    <ligand>
        <name>Zn(2+)</name>
        <dbReference type="ChEBI" id="CHEBI:29105"/>
    </ligand>
</feature>
<evidence type="ECO:0000256" key="10">
    <source>
        <dbReference type="ARBA" id="ARBA00023242"/>
    </source>
</evidence>
<dbReference type="GO" id="GO:0046872">
    <property type="term" value="F:metal ion binding"/>
    <property type="evidence" value="ECO:0007669"/>
    <property type="project" value="UniProtKB-KW"/>
</dbReference>
<dbReference type="PANTHER" id="PTHR11447">
    <property type="entry name" value="CELLULAR TUMOR ANTIGEN P53"/>
    <property type="match status" value="1"/>
</dbReference>
<feature type="cross-link" description="Glycyl lysine isopeptide (Lys-Gly) (interchain with G-Cter in ubiquitin)" evidence="12">
    <location>
        <position position="304"/>
    </location>
</feature>
<organism evidence="14 15">
    <name type="scientific">Aphis glycines</name>
    <name type="common">Soybean aphid</name>
    <dbReference type="NCBI Taxonomy" id="307491"/>
    <lineage>
        <taxon>Eukaryota</taxon>
        <taxon>Metazoa</taxon>
        <taxon>Ecdysozoa</taxon>
        <taxon>Arthropoda</taxon>
        <taxon>Hexapoda</taxon>
        <taxon>Insecta</taxon>
        <taxon>Pterygota</taxon>
        <taxon>Neoptera</taxon>
        <taxon>Paraneoptera</taxon>
        <taxon>Hemiptera</taxon>
        <taxon>Sternorrhyncha</taxon>
        <taxon>Aphidomorpha</taxon>
        <taxon>Aphidoidea</taxon>
        <taxon>Aphididae</taxon>
        <taxon>Aphidini</taxon>
        <taxon>Aphis</taxon>
        <taxon>Aphis</taxon>
    </lineage>
</organism>
<keyword evidence="10" id="KW-0539">Nucleus</keyword>
<feature type="binding site" evidence="11">
    <location>
        <position position="191"/>
    </location>
    <ligand>
        <name>Zn(2+)</name>
        <dbReference type="ChEBI" id="CHEBI:29105"/>
    </ligand>
</feature>
<comment type="caution">
    <text evidence="14">The sequence shown here is derived from an EMBL/GenBank/DDBJ whole genome shotgun (WGS) entry which is preliminary data.</text>
</comment>